<accession>A0A3B5B5D1</accession>
<protein>
    <submittedName>
        <fullName evidence="1">Uncharacterized protein</fullName>
    </submittedName>
</protein>
<proteinExistence type="predicted"/>
<sequence length="182" mass="20359">MHVAERLLTGSAQQCVLLHTPFATSFDIIDSNILTLSPGLSLIGFFWGYCLVSVSGIGNQSYALLIPFSFRLHLLNRTSFLISLHRHTDDAQSYLSHKLNYSAPLFSLHNCLSAIKGWMLANLLQLNSSEMKMSEHVCSRVVPASGSSTEHVVPFFCVVWSIYGIVTVRRHVLSSSYFYLFP</sequence>
<dbReference type="Ensembl" id="ENSSPAT00000029259.1">
    <property type="protein sequence ID" value="ENSSPAP00000028793.1"/>
    <property type="gene ID" value="ENSSPAG00000021671.1"/>
</dbReference>
<organism evidence="1">
    <name type="scientific">Stegastes partitus</name>
    <name type="common">bicolor damselfish</name>
    <dbReference type="NCBI Taxonomy" id="144197"/>
    <lineage>
        <taxon>Eukaryota</taxon>
        <taxon>Metazoa</taxon>
        <taxon>Chordata</taxon>
        <taxon>Craniata</taxon>
        <taxon>Vertebrata</taxon>
        <taxon>Euteleostomi</taxon>
        <taxon>Actinopterygii</taxon>
        <taxon>Neopterygii</taxon>
        <taxon>Teleostei</taxon>
        <taxon>Neoteleostei</taxon>
        <taxon>Acanthomorphata</taxon>
        <taxon>Ovalentaria</taxon>
        <taxon>Pomacentridae</taxon>
        <taxon>Stegastes</taxon>
    </lineage>
</organism>
<reference evidence="1" key="1">
    <citation type="submission" date="2023-09" db="UniProtKB">
        <authorList>
            <consortium name="Ensembl"/>
        </authorList>
    </citation>
    <scope>IDENTIFICATION</scope>
</reference>
<evidence type="ECO:0000313" key="1">
    <source>
        <dbReference type="Ensembl" id="ENSSPAP00000028793.1"/>
    </source>
</evidence>
<dbReference type="AlphaFoldDB" id="A0A3B5B5D1"/>
<name>A0A3B5B5D1_9TELE</name>